<reference evidence="3" key="1">
    <citation type="submission" date="2021-02" db="EMBL/GenBank/DDBJ databases">
        <authorList>
            <person name="Nowell W R."/>
        </authorList>
    </citation>
    <scope>NUCLEOTIDE SEQUENCE</scope>
</reference>
<evidence type="ECO:0000313" key="3">
    <source>
        <dbReference type="EMBL" id="CAF0792379.1"/>
    </source>
</evidence>
<feature type="region of interest" description="Disordered" evidence="1">
    <location>
        <begin position="1"/>
        <end position="25"/>
    </location>
</feature>
<organism evidence="3 4">
    <name type="scientific">Adineta ricciae</name>
    <name type="common">Rotifer</name>
    <dbReference type="NCBI Taxonomy" id="249248"/>
    <lineage>
        <taxon>Eukaryota</taxon>
        <taxon>Metazoa</taxon>
        <taxon>Spiralia</taxon>
        <taxon>Gnathifera</taxon>
        <taxon>Rotifera</taxon>
        <taxon>Eurotatoria</taxon>
        <taxon>Bdelloidea</taxon>
        <taxon>Adinetida</taxon>
        <taxon>Adinetidae</taxon>
        <taxon>Adineta</taxon>
    </lineage>
</organism>
<comment type="caution">
    <text evidence="3">The sequence shown here is derived from an EMBL/GenBank/DDBJ whole genome shotgun (WGS) entry which is preliminary data.</text>
</comment>
<feature type="compositionally biased region" description="Polar residues" evidence="1">
    <location>
        <begin position="1"/>
        <end position="15"/>
    </location>
</feature>
<dbReference type="EMBL" id="CAJNOJ010000011">
    <property type="protein sequence ID" value="CAF0792379.1"/>
    <property type="molecule type" value="Genomic_DNA"/>
</dbReference>
<dbReference type="Proteomes" id="UP000663852">
    <property type="component" value="Unassembled WGS sequence"/>
</dbReference>
<feature type="domain" description="TIR" evidence="2">
    <location>
        <begin position="52"/>
        <end position="171"/>
    </location>
</feature>
<dbReference type="GO" id="GO:0007165">
    <property type="term" value="P:signal transduction"/>
    <property type="evidence" value="ECO:0007669"/>
    <property type="project" value="InterPro"/>
</dbReference>
<dbReference type="PANTHER" id="PTHR46270">
    <property type="entry name" value="ARMADILLO-TYPE FOLD-RELATED"/>
    <property type="match status" value="1"/>
</dbReference>
<dbReference type="PANTHER" id="PTHR46270:SF2">
    <property type="entry name" value="TIR DOMAIN-CONTAINING PROTEIN"/>
    <property type="match status" value="1"/>
</dbReference>
<evidence type="ECO:0000313" key="4">
    <source>
        <dbReference type="Proteomes" id="UP000663852"/>
    </source>
</evidence>
<gene>
    <name evidence="3" type="ORF">EDS130_LOCUS4415</name>
</gene>
<evidence type="ECO:0000256" key="1">
    <source>
        <dbReference type="SAM" id="MobiDB-lite"/>
    </source>
</evidence>
<dbReference type="AlphaFoldDB" id="A0A813S7N5"/>
<evidence type="ECO:0000259" key="2">
    <source>
        <dbReference type="Pfam" id="PF13676"/>
    </source>
</evidence>
<accession>A0A813S7N5</accession>
<proteinExistence type="predicted"/>
<dbReference type="InterPro" id="IPR000157">
    <property type="entry name" value="TIR_dom"/>
</dbReference>
<dbReference type="OrthoDB" id="2148946at2759"/>
<protein>
    <recommendedName>
        <fullName evidence="2">TIR domain-containing protein</fullName>
    </recommendedName>
</protein>
<sequence>MTPTVGRFTSPTTVKKNTEQHKSKDNALRKRRTVVDLTLNMASVPHSLSHYIVFSYHKNHQELVFKVYQYLKGQNLPVWIDVEDGVNKDQYNSVREKITGLVCFMTPMYESSQRCQQDVEFAKNEGIPIIACRILRNWKPSGWLNKVTSDLLIIDLRDINDKNFEDKVQKLQQKLNWLLDTGRNSPVMSQSSVTDPSMLGDRSIVYKEPSTLPPKNKSSINHQKKHPVKYRMLPTTCRLYLSNVMTCSHEYILINANNHLHLFDKNLRLIRSNNDVRIAEIDLRDLCWCPNLNNFIILTRKQIYLMNPLTCKLSLIENFKSNDRLEEYVSCCCSDEKLYLVTCQLSTKTYFFHDYNLPTFRFCRKLRIRDLIGTSLLIQNGLFNKYEIEDLISIRYFQQKAAIIMRIASNWYIYIFSLHELPVLVKEYQLDGRSRMAILNPSTQWIVFKDYLANEFIQVNIDLKNNETDQSVDFVKGCIDFDAHLHSVALFGPSNLVLLIDNALILYKN</sequence>
<dbReference type="Pfam" id="PF13676">
    <property type="entry name" value="TIR_2"/>
    <property type="match status" value="1"/>
</dbReference>
<feature type="compositionally biased region" description="Basic and acidic residues" evidence="1">
    <location>
        <begin position="16"/>
        <end position="25"/>
    </location>
</feature>
<name>A0A813S7N5_ADIRI</name>